<name>A0ABW3CB76_9ACTN</name>
<accession>A0ABW3CB76</accession>
<organism evidence="3 4">
    <name type="scientific">Actinomadura adrarensis</name>
    <dbReference type="NCBI Taxonomy" id="1819600"/>
    <lineage>
        <taxon>Bacteria</taxon>
        <taxon>Bacillati</taxon>
        <taxon>Actinomycetota</taxon>
        <taxon>Actinomycetes</taxon>
        <taxon>Streptosporangiales</taxon>
        <taxon>Thermomonosporaceae</taxon>
        <taxon>Actinomadura</taxon>
    </lineage>
</organism>
<evidence type="ECO:0000313" key="4">
    <source>
        <dbReference type="Proteomes" id="UP001597083"/>
    </source>
</evidence>
<dbReference type="PANTHER" id="PTHR43976:SF16">
    <property type="entry name" value="SHORT-CHAIN DEHYDROGENASE_REDUCTASE FAMILY PROTEIN"/>
    <property type="match status" value="1"/>
</dbReference>
<keyword evidence="4" id="KW-1185">Reference proteome</keyword>
<dbReference type="Proteomes" id="UP001597083">
    <property type="component" value="Unassembled WGS sequence"/>
</dbReference>
<evidence type="ECO:0000256" key="2">
    <source>
        <dbReference type="ARBA" id="ARBA00023002"/>
    </source>
</evidence>
<dbReference type="Pfam" id="PF00106">
    <property type="entry name" value="adh_short"/>
    <property type="match status" value="1"/>
</dbReference>
<dbReference type="PRINTS" id="PR00081">
    <property type="entry name" value="GDHRDH"/>
</dbReference>
<evidence type="ECO:0000256" key="1">
    <source>
        <dbReference type="ARBA" id="ARBA00006484"/>
    </source>
</evidence>
<dbReference type="SUPFAM" id="SSF51735">
    <property type="entry name" value="NAD(P)-binding Rossmann-fold domains"/>
    <property type="match status" value="1"/>
</dbReference>
<sequence length="178" mass="19028">DRLEDLRAEHGERFRRMAMETVDARSAETAVHLAIKAFGRVDVAVANGGLAAVEAVEDVSDHSFRKQLESNFFDMVNLARAVLPTMRQQGAGHIIPVSSMGGRNGMPGLAAYQSARWAVEGFCKVLAQEVAPFGIKVSVIEPGGPHTCLTGAPVNFPPVSEPYQATVGMLTGGLRARL</sequence>
<dbReference type="InterPro" id="IPR002347">
    <property type="entry name" value="SDR_fam"/>
</dbReference>
<dbReference type="InterPro" id="IPR036291">
    <property type="entry name" value="NAD(P)-bd_dom_sf"/>
</dbReference>
<gene>
    <name evidence="3" type="ORF">ACFQ07_05715</name>
</gene>
<protein>
    <submittedName>
        <fullName evidence="3">SDR family NAD(P)-dependent oxidoreductase</fullName>
    </submittedName>
</protein>
<reference evidence="4" key="1">
    <citation type="journal article" date="2019" name="Int. J. Syst. Evol. Microbiol.">
        <title>The Global Catalogue of Microorganisms (GCM) 10K type strain sequencing project: providing services to taxonomists for standard genome sequencing and annotation.</title>
        <authorList>
            <consortium name="The Broad Institute Genomics Platform"/>
            <consortium name="The Broad Institute Genome Sequencing Center for Infectious Disease"/>
            <person name="Wu L."/>
            <person name="Ma J."/>
        </authorList>
    </citation>
    <scope>NUCLEOTIDE SEQUENCE [LARGE SCALE GENOMIC DNA]</scope>
    <source>
        <strain evidence="4">JCM 31696</strain>
    </source>
</reference>
<proteinExistence type="inferred from homology"/>
<comment type="caution">
    <text evidence="3">The sequence shown here is derived from an EMBL/GenBank/DDBJ whole genome shotgun (WGS) entry which is preliminary data.</text>
</comment>
<dbReference type="PRINTS" id="PR00080">
    <property type="entry name" value="SDRFAMILY"/>
</dbReference>
<dbReference type="PANTHER" id="PTHR43976">
    <property type="entry name" value="SHORT CHAIN DEHYDROGENASE"/>
    <property type="match status" value="1"/>
</dbReference>
<feature type="non-terminal residue" evidence="3">
    <location>
        <position position="1"/>
    </location>
</feature>
<keyword evidence="2" id="KW-0560">Oxidoreductase</keyword>
<dbReference type="Gene3D" id="3.40.50.720">
    <property type="entry name" value="NAD(P)-binding Rossmann-like Domain"/>
    <property type="match status" value="1"/>
</dbReference>
<dbReference type="EMBL" id="JBHTIR010000709">
    <property type="protein sequence ID" value="MFD0851705.1"/>
    <property type="molecule type" value="Genomic_DNA"/>
</dbReference>
<feature type="non-terminal residue" evidence="3">
    <location>
        <position position="178"/>
    </location>
</feature>
<dbReference type="InterPro" id="IPR051911">
    <property type="entry name" value="SDR_oxidoreductase"/>
</dbReference>
<comment type="similarity">
    <text evidence="1">Belongs to the short-chain dehydrogenases/reductases (SDR) family.</text>
</comment>
<evidence type="ECO:0000313" key="3">
    <source>
        <dbReference type="EMBL" id="MFD0851705.1"/>
    </source>
</evidence>